<reference evidence="1 2" key="1">
    <citation type="journal article" date="2023" name="G3 (Bethesda)">
        <title>A high-quality reference genome for the fission yeast Schizosaccharomyces osmophilus.</title>
        <authorList>
            <person name="Jia G.S."/>
            <person name="Zhang W.C."/>
            <person name="Liang Y."/>
            <person name="Liu X.H."/>
            <person name="Rhind N."/>
            <person name="Pidoux A."/>
            <person name="Brysch-Herzberg M."/>
            <person name="Du L.L."/>
        </authorList>
    </citation>
    <scope>NUCLEOTIDE SEQUENCE [LARGE SCALE GENOMIC DNA]</scope>
    <source>
        <strain evidence="1 2">CBS 15793</strain>
    </source>
</reference>
<dbReference type="EMBL" id="CP115611">
    <property type="protein sequence ID" value="WBW72586.1"/>
    <property type="molecule type" value="Genomic_DNA"/>
</dbReference>
<dbReference type="RefSeq" id="XP_056036829.1">
    <property type="nucleotide sequence ID" value="XM_056179529.1"/>
</dbReference>
<gene>
    <name evidence="1" type="ORF">SOMG_00735</name>
</gene>
<name>A0AAF0AUK5_9SCHI</name>
<accession>A0AAF0AUK5</accession>
<dbReference type="KEGG" id="som:SOMG_00735"/>
<evidence type="ECO:0000313" key="1">
    <source>
        <dbReference type="EMBL" id="WBW72586.1"/>
    </source>
</evidence>
<keyword evidence="2" id="KW-1185">Reference proteome</keyword>
<dbReference type="GeneID" id="80874218"/>
<protein>
    <submittedName>
        <fullName evidence="1">Uncharacterized protein</fullName>
    </submittedName>
</protein>
<proteinExistence type="predicted"/>
<evidence type="ECO:0000313" key="2">
    <source>
        <dbReference type="Proteomes" id="UP001212411"/>
    </source>
</evidence>
<organism evidence="1 2">
    <name type="scientific">Schizosaccharomyces osmophilus</name>
    <dbReference type="NCBI Taxonomy" id="2545709"/>
    <lineage>
        <taxon>Eukaryota</taxon>
        <taxon>Fungi</taxon>
        <taxon>Dikarya</taxon>
        <taxon>Ascomycota</taxon>
        <taxon>Taphrinomycotina</taxon>
        <taxon>Schizosaccharomycetes</taxon>
        <taxon>Schizosaccharomycetales</taxon>
        <taxon>Schizosaccharomycetaceae</taxon>
        <taxon>Schizosaccharomyces</taxon>
    </lineage>
</organism>
<sequence length="63" mass="7622">MTEKSHDFTESKKEMEFYNSDEIKEKKNKSETNLCSDMKSSKLDVRCNDFSVTSFEFHFYTRY</sequence>
<dbReference type="Proteomes" id="UP001212411">
    <property type="component" value="Chromosome 1"/>
</dbReference>
<dbReference type="AlphaFoldDB" id="A0AAF0AUK5"/>